<comment type="caution">
    <text evidence="2">The sequence shown here is derived from an EMBL/GenBank/DDBJ whole genome shotgun (WGS) entry which is preliminary data.</text>
</comment>
<proteinExistence type="predicted"/>
<reference evidence="2 3" key="1">
    <citation type="submission" date="2018-10" db="EMBL/GenBank/DDBJ databases">
        <title>Cohnella sp. M2MS4P-1, whole genome shotgun sequence.</title>
        <authorList>
            <person name="Tuo L."/>
        </authorList>
    </citation>
    <scope>NUCLEOTIDE SEQUENCE [LARGE SCALE GENOMIC DNA]</scope>
    <source>
        <strain evidence="2 3">M2MS4P-1</strain>
    </source>
</reference>
<feature type="compositionally biased region" description="Low complexity" evidence="1">
    <location>
        <begin position="11"/>
        <end position="38"/>
    </location>
</feature>
<organism evidence="2 3">
    <name type="scientific">Cohnella endophytica</name>
    <dbReference type="NCBI Taxonomy" id="2419778"/>
    <lineage>
        <taxon>Bacteria</taxon>
        <taxon>Bacillati</taxon>
        <taxon>Bacillota</taxon>
        <taxon>Bacilli</taxon>
        <taxon>Bacillales</taxon>
        <taxon>Paenibacillaceae</taxon>
        <taxon>Cohnella</taxon>
    </lineage>
</organism>
<accession>A0A494Y8H5</accession>
<protein>
    <submittedName>
        <fullName evidence="2">Uncharacterized protein</fullName>
    </submittedName>
</protein>
<name>A0A494Y8H5_9BACL</name>
<dbReference type="AlphaFoldDB" id="A0A494Y8H5"/>
<sequence length="207" mass="23312">MLRKLIKSVRSKVAQSKAKNSKASQSKAARAKAPQSKAARAKAPRSKVAQSKVARSKAALKKVASVLKKKIKPKKQTAEDQIKSMPVHVVQEFNQDSNEELVPEAVPQFTPQVLPQVFREPDIPDTPYLNFQLWTKISVNLPPDYKLPNPDSVDLLFPKASDYYRNLFALASKNQHVMVDDQVWRRIKEALPGDFQIPDSRLTSDLK</sequence>
<keyword evidence="3" id="KW-1185">Reference proteome</keyword>
<evidence type="ECO:0000313" key="3">
    <source>
        <dbReference type="Proteomes" id="UP000282076"/>
    </source>
</evidence>
<dbReference type="RefSeq" id="WP_120975189.1">
    <property type="nucleotide sequence ID" value="NZ_RBZM01000003.1"/>
</dbReference>
<evidence type="ECO:0000313" key="2">
    <source>
        <dbReference type="EMBL" id="RKP56222.1"/>
    </source>
</evidence>
<gene>
    <name evidence="2" type="ORF">D7Z26_06170</name>
</gene>
<dbReference type="EMBL" id="RBZM01000003">
    <property type="protein sequence ID" value="RKP56222.1"/>
    <property type="molecule type" value="Genomic_DNA"/>
</dbReference>
<dbReference type="Proteomes" id="UP000282076">
    <property type="component" value="Unassembled WGS sequence"/>
</dbReference>
<feature type="compositionally biased region" description="Basic residues" evidence="1">
    <location>
        <begin position="1"/>
        <end position="10"/>
    </location>
</feature>
<evidence type="ECO:0000256" key="1">
    <source>
        <dbReference type="SAM" id="MobiDB-lite"/>
    </source>
</evidence>
<feature type="region of interest" description="Disordered" evidence="1">
    <location>
        <begin position="1"/>
        <end position="55"/>
    </location>
</feature>
<dbReference type="OrthoDB" id="2650374at2"/>